<accession>A0A8K0WBM7</accession>
<comment type="caution">
    <text evidence="1">The sequence shown here is derived from an EMBL/GenBank/DDBJ whole genome shotgun (WGS) entry which is preliminary data.</text>
</comment>
<keyword evidence="2" id="KW-1185">Reference proteome</keyword>
<dbReference type="Proteomes" id="UP000813427">
    <property type="component" value="Unassembled WGS sequence"/>
</dbReference>
<dbReference type="OrthoDB" id="5086500at2759"/>
<proteinExistence type="predicted"/>
<sequence length="72" mass="8460">MLEYLSQSNPAVVAMDKEFYEAYARPNQIREYNAPYVCNFLEMRPERVSRLSLNPVGFAQWLARFLCSLTIH</sequence>
<gene>
    <name evidence="1" type="ORF">BKA59DRAFT_475912</name>
</gene>
<reference evidence="1" key="1">
    <citation type="journal article" date="2021" name="Nat. Commun.">
        <title>Genetic determinants of endophytism in the Arabidopsis root mycobiome.</title>
        <authorList>
            <person name="Mesny F."/>
            <person name="Miyauchi S."/>
            <person name="Thiergart T."/>
            <person name="Pickel B."/>
            <person name="Atanasova L."/>
            <person name="Karlsson M."/>
            <person name="Huettel B."/>
            <person name="Barry K.W."/>
            <person name="Haridas S."/>
            <person name="Chen C."/>
            <person name="Bauer D."/>
            <person name="Andreopoulos W."/>
            <person name="Pangilinan J."/>
            <person name="LaButti K."/>
            <person name="Riley R."/>
            <person name="Lipzen A."/>
            <person name="Clum A."/>
            <person name="Drula E."/>
            <person name="Henrissat B."/>
            <person name="Kohler A."/>
            <person name="Grigoriev I.V."/>
            <person name="Martin F.M."/>
            <person name="Hacquard S."/>
        </authorList>
    </citation>
    <scope>NUCLEOTIDE SEQUENCE</scope>
    <source>
        <strain evidence="1">MPI-SDFR-AT-0068</strain>
    </source>
</reference>
<evidence type="ECO:0000313" key="2">
    <source>
        <dbReference type="Proteomes" id="UP000813427"/>
    </source>
</evidence>
<name>A0A8K0WBM7_9HYPO</name>
<organism evidence="1 2">
    <name type="scientific">Fusarium tricinctum</name>
    <dbReference type="NCBI Taxonomy" id="61284"/>
    <lineage>
        <taxon>Eukaryota</taxon>
        <taxon>Fungi</taxon>
        <taxon>Dikarya</taxon>
        <taxon>Ascomycota</taxon>
        <taxon>Pezizomycotina</taxon>
        <taxon>Sordariomycetes</taxon>
        <taxon>Hypocreomycetidae</taxon>
        <taxon>Hypocreales</taxon>
        <taxon>Nectriaceae</taxon>
        <taxon>Fusarium</taxon>
        <taxon>Fusarium tricinctum species complex</taxon>
    </lineage>
</organism>
<protein>
    <submittedName>
        <fullName evidence="1">Uncharacterized protein</fullName>
    </submittedName>
</protein>
<evidence type="ECO:0000313" key="1">
    <source>
        <dbReference type="EMBL" id="KAH7245527.1"/>
    </source>
</evidence>
<dbReference type="EMBL" id="JAGPXF010000004">
    <property type="protein sequence ID" value="KAH7245527.1"/>
    <property type="molecule type" value="Genomic_DNA"/>
</dbReference>
<dbReference type="AlphaFoldDB" id="A0A8K0WBM7"/>